<dbReference type="OrthoDB" id="794403at2"/>
<evidence type="ECO:0000313" key="3">
    <source>
        <dbReference type="Proteomes" id="UP000199041"/>
    </source>
</evidence>
<keyword evidence="3" id="KW-1185">Reference proteome</keyword>
<dbReference type="AlphaFoldDB" id="A0A1H4BL03"/>
<accession>A0A1H4BL03</accession>
<dbReference type="RefSeq" id="WP_091400241.1">
    <property type="nucleotide sequence ID" value="NZ_FNQY01000022.1"/>
</dbReference>
<gene>
    <name evidence="2" type="ORF">SAMN05192529_12242</name>
</gene>
<dbReference type="EMBL" id="FNQY01000022">
    <property type="protein sequence ID" value="SEA48776.1"/>
    <property type="molecule type" value="Genomic_DNA"/>
</dbReference>
<name>A0A1H4BL03_9BACT</name>
<organism evidence="2 3">
    <name type="scientific">Arachidicoccus rhizosphaerae</name>
    <dbReference type="NCBI Taxonomy" id="551991"/>
    <lineage>
        <taxon>Bacteria</taxon>
        <taxon>Pseudomonadati</taxon>
        <taxon>Bacteroidota</taxon>
        <taxon>Chitinophagia</taxon>
        <taxon>Chitinophagales</taxon>
        <taxon>Chitinophagaceae</taxon>
        <taxon>Arachidicoccus</taxon>
    </lineage>
</organism>
<reference evidence="2 3" key="1">
    <citation type="submission" date="2016-10" db="EMBL/GenBank/DDBJ databases">
        <authorList>
            <person name="de Groot N.N."/>
        </authorList>
    </citation>
    <scope>NUCLEOTIDE SEQUENCE [LARGE SCALE GENOMIC DNA]</scope>
    <source>
        <strain evidence="2 3">Vu-144</strain>
    </source>
</reference>
<sequence length="185" mass="20323">MVKLSTSAFKTGNLQIAGLSFRLLFFIAVVAGGLSACSGGNEGNNTARTAKETADNHNGSLSGTHTPEPGQKDCYNFMVNNDTVIITIKWQDTTRFTGSMLYQLHEKDRNIGSLEGSRVGDLLLADYQFSSEGMQSKRQVAFKRIQDYLVEGYGPVTADSAGFIFSDPRHLNFDLNRKIQAVRCL</sequence>
<feature type="compositionally biased region" description="Polar residues" evidence="1">
    <location>
        <begin position="56"/>
        <end position="65"/>
    </location>
</feature>
<evidence type="ECO:0000313" key="2">
    <source>
        <dbReference type="EMBL" id="SEA48776.1"/>
    </source>
</evidence>
<dbReference type="Proteomes" id="UP000199041">
    <property type="component" value="Unassembled WGS sequence"/>
</dbReference>
<proteinExistence type="predicted"/>
<protein>
    <submittedName>
        <fullName evidence="2">Uncharacterized protein</fullName>
    </submittedName>
</protein>
<feature type="region of interest" description="Disordered" evidence="1">
    <location>
        <begin position="45"/>
        <end position="69"/>
    </location>
</feature>
<evidence type="ECO:0000256" key="1">
    <source>
        <dbReference type="SAM" id="MobiDB-lite"/>
    </source>
</evidence>